<keyword evidence="2" id="KW-0808">Transferase</keyword>
<evidence type="ECO:0000256" key="2">
    <source>
        <dbReference type="ARBA" id="ARBA00022679"/>
    </source>
</evidence>
<proteinExistence type="inferred from homology"/>
<dbReference type="Proteomes" id="UP001595912">
    <property type="component" value="Unassembled WGS sequence"/>
</dbReference>
<accession>A0ABV9W0W1</accession>
<dbReference type="InterPro" id="IPR000551">
    <property type="entry name" value="MerR-type_HTH_dom"/>
</dbReference>
<dbReference type="EMBL" id="JBHSIU010000037">
    <property type="protein sequence ID" value="MFC5001644.1"/>
    <property type="molecule type" value="Genomic_DNA"/>
</dbReference>
<dbReference type="PANTHER" id="PTHR11739">
    <property type="entry name" value="CITRATE SYNTHASE"/>
    <property type="match status" value="1"/>
</dbReference>
<keyword evidence="5" id="KW-1185">Reference proteome</keyword>
<dbReference type="Pfam" id="PF13411">
    <property type="entry name" value="MerR_1"/>
    <property type="match status" value="1"/>
</dbReference>
<dbReference type="SUPFAM" id="SSF46955">
    <property type="entry name" value="Putative DNA-binding domain"/>
    <property type="match status" value="1"/>
</dbReference>
<dbReference type="Pfam" id="PF00285">
    <property type="entry name" value="Citrate_synt"/>
    <property type="match status" value="2"/>
</dbReference>
<dbReference type="Gene3D" id="1.10.580.10">
    <property type="entry name" value="Citrate Synthase, domain 1"/>
    <property type="match status" value="1"/>
</dbReference>
<dbReference type="RefSeq" id="WP_380118921.1">
    <property type="nucleotide sequence ID" value="NZ_JBHSIU010000037.1"/>
</dbReference>
<dbReference type="InterPro" id="IPR036969">
    <property type="entry name" value="Citrate_synthase_sf"/>
</dbReference>
<evidence type="ECO:0000259" key="3">
    <source>
        <dbReference type="Pfam" id="PF13411"/>
    </source>
</evidence>
<dbReference type="PANTHER" id="PTHR11739:SF4">
    <property type="entry name" value="CITRATE SYNTHASE, PEROXISOMAL"/>
    <property type="match status" value="1"/>
</dbReference>
<feature type="domain" description="HTH merR-type" evidence="3">
    <location>
        <begin position="8"/>
        <end position="52"/>
    </location>
</feature>
<sequence length="511" mass="51692">MGRWIGADEASRRLGVKPATLYAYVSRGVLARRKGDDGRSVFDSEEIERLALRGRPRHRPGAASELVIESAVTLLGQDRAYYRGRDAIELAATATFEAAATWLWTGDLSPAVSSAGPAPASGWAADPVAVAVARAAQDQLPPGVLPLERLQVITTTLAAADPVRLTLDPEAVTRTGQSLIAGLVDALPTPATAAAAVPGTGPTPAVTGAGSSGAVPGAGSAVADGGAIAWRLWEKFAGPDADPALADVLRFAMVLLADHELAASTLAARVAASVRADPYAVVAAGLGVTSGALHGGASLGVEAMLAEATDPSLAAAVMGQRLRRGERIPGFGHAVYKSGDARATALLDRIRATTHPGPSAPTPVARALVDPATAVAIDPVAAAVTGPVTSVVTGPVAPAVTAPVAATATGPVAPAVTGPVAAPVRAGRVRPPHPALAVADAILVEARRRHLPHVNVDFALGLLTTLAGMPRGAGEAIFAVARTAGWLAHAMEEYAHPTRLRLRASYTGPLA</sequence>
<dbReference type="InterPro" id="IPR016142">
    <property type="entry name" value="Citrate_synth-like_lrg_a-sub"/>
</dbReference>
<evidence type="ECO:0000256" key="1">
    <source>
        <dbReference type="ARBA" id="ARBA00010566"/>
    </source>
</evidence>
<dbReference type="SUPFAM" id="SSF48256">
    <property type="entry name" value="Citrate synthase"/>
    <property type="match status" value="2"/>
</dbReference>
<dbReference type="PRINTS" id="PR00143">
    <property type="entry name" value="CITRTSNTHASE"/>
</dbReference>
<evidence type="ECO:0000313" key="5">
    <source>
        <dbReference type="Proteomes" id="UP001595912"/>
    </source>
</evidence>
<dbReference type="InterPro" id="IPR002020">
    <property type="entry name" value="Citrate_synthase"/>
</dbReference>
<comment type="similarity">
    <text evidence="1">Belongs to the citrate synthase family.</text>
</comment>
<gene>
    <name evidence="4" type="ORF">ACFPIJ_27885</name>
</gene>
<comment type="caution">
    <text evidence="4">The sequence shown here is derived from an EMBL/GenBank/DDBJ whole genome shotgun (WGS) entry which is preliminary data.</text>
</comment>
<organism evidence="4 5">
    <name type="scientific">Dactylosporangium cerinum</name>
    <dbReference type="NCBI Taxonomy" id="1434730"/>
    <lineage>
        <taxon>Bacteria</taxon>
        <taxon>Bacillati</taxon>
        <taxon>Actinomycetota</taxon>
        <taxon>Actinomycetes</taxon>
        <taxon>Micromonosporales</taxon>
        <taxon>Micromonosporaceae</taxon>
        <taxon>Dactylosporangium</taxon>
    </lineage>
</organism>
<dbReference type="InterPro" id="IPR009061">
    <property type="entry name" value="DNA-bd_dom_put_sf"/>
</dbReference>
<name>A0ABV9W0W1_9ACTN</name>
<protein>
    <submittedName>
        <fullName evidence="4">Citrate/2-methylcitrate synthase</fullName>
    </submittedName>
</protein>
<evidence type="ECO:0000313" key="4">
    <source>
        <dbReference type="EMBL" id="MFC5001644.1"/>
    </source>
</evidence>
<reference evidence="5" key="1">
    <citation type="journal article" date="2019" name="Int. J. Syst. Evol. Microbiol.">
        <title>The Global Catalogue of Microorganisms (GCM) 10K type strain sequencing project: providing services to taxonomists for standard genome sequencing and annotation.</title>
        <authorList>
            <consortium name="The Broad Institute Genomics Platform"/>
            <consortium name="The Broad Institute Genome Sequencing Center for Infectious Disease"/>
            <person name="Wu L."/>
            <person name="Ma J."/>
        </authorList>
    </citation>
    <scope>NUCLEOTIDE SEQUENCE [LARGE SCALE GENOMIC DNA]</scope>
    <source>
        <strain evidence="5">CGMCC 4.7152</strain>
    </source>
</reference>